<dbReference type="GO" id="GO:0003848">
    <property type="term" value="F:2-amino-4-hydroxy-6-hydroxymethyldihydropteridine diphosphokinase activity"/>
    <property type="evidence" value="ECO:0007669"/>
    <property type="project" value="UniProtKB-EC"/>
</dbReference>
<keyword evidence="7 14" id="KW-0418">Kinase</keyword>
<dbReference type="PATRIC" id="fig|1549858.7.peg.3434"/>
<dbReference type="AlphaFoldDB" id="A0A0D1M7R2"/>
<evidence type="ECO:0000256" key="7">
    <source>
        <dbReference type="ARBA" id="ARBA00022777"/>
    </source>
</evidence>
<comment type="function">
    <text evidence="10">Catalyzes the transfer of pyrophosphate from adenosine triphosphate (ATP) to 6-hydroxymethyl-7,8-dihydropterin, an enzymatic step in folate biosynthesis pathway.</text>
</comment>
<proteinExistence type="inferred from homology"/>
<dbReference type="Pfam" id="PF01288">
    <property type="entry name" value="HPPK"/>
    <property type="match status" value="1"/>
</dbReference>
<evidence type="ECO:0000256" key="10">
    <source>
        <dbReference type="ARBA" id="ARBA00029409"/>
    </source>
</evidence>
<evidence type="ECO:0000256" key="8">
    <source>
        <dbReference type="ARBA" id="ARBA00022840"/>
    </source>
</evidence>
<dbReference type="GO" id="GO:0046654">
    <property type="term" value="P:tetrahydrofolate biosynthetic process"/>
    <property type="evidence" value="ECO:0007669"/>
    <property type="project" value="UniProtKB-UniPathway"/>
</dbReference>
<evidence type="ECO:0000256" key="6">
    <source>
        <dbReference type="ARBA" id="ARBA00022741"/>
    </source>
</evidence>
<evidence type="ECO:0000256" key="11">
    <source>
        <dbReference type="ARBA" id="ARBA00029766"/>
    </source>
</evidence>
<dbReference type="GO" id="GO:0016301">
    <property type="term" value="F:kinase activity"/>
    <property type="evidence" value="ECO:0007669"/>
    <property type="project" value="UniProtKB-KW"/>
</dbReference>
<dbReference type="GO" id="GO:0046656">
    <property type="term" value="P:folic acid biosynthetic process"/>
    <property type="evidence" value="ECO:0007669"/>
    <property type="project" value="UniProtKB-KW"/>
</dbReference>
<evidence type="ECO:0000256" key="12">
    <source>
        <dbReference type="ARBA" id="ARBA00033413"/>
    </source>
</evidence>
<dbReference type="UniPathway" id="UPA00077">
    <property type="reaction ID" value="UER00155"/>
</dbReference>
<dbReference type="PROSITE" id="PS00794">
    <property type="entry name" value="HPPK"/>
    <property type="match status" value="1"/>
</dbReference>
<evidence type="ECO:0000256" key="1">
    <source>
        <dbReference type="ARBA" id="ARBA00005051"/>
    </source>
</evidence>
<sequence length="158" mass="17113">MATAIYAIGIGSNRRGLHGGPAEEVRAAISAIGGVVATSPIIATAPLGPSIRRFANAAILIESDEAPPMLLARLKRIEAAFGRRRGRRWGARVIDLDILLWSEGVWRSDGLTVPHVALAERAFVLAPLRRIAPGWRVPGAMRTIRQLAHTVDRPRPRP</sequence>
<dbReference type="GO" id="GO:0005524">
    <property type="term" value="F:ATP binding"/>
    <property type="evidence" value="ECO:0007669"/>
    <property type="project" value="UniProtKB-KW"/>
</dbReference>
<evidence type="ECO:0000256" key="4">
    <source>
        <dbReference type="ARBA" id="ARBA00016218"/>
    </source>
</evidence>
<dbReference type="Gene3D" id="3.30.70.560">
    <property type="entry name" value="7,8-Dihydro-6-hydroxymethylpterin-pyrophosphokinase HPPK"/>
    <property type="match status" value="1"/>
</dbReference>
<comment type="similarity">
    <text evidence="2">Belongs to the HPPK family.</text>
</comment>
<keyword evidence="5" id="KW-0808">Transferase</keyword>
<dbReference type="InterPro" id="IPR035907">
    <property type="entry name" value="Hppk_sf"/>
</dbReference>
<evidence type="ECO:0000256" key="9">
    <source>
        <dbReference type="ARBA" id="ARBA00022909"/>
    </source>
</evidence>
<keyword evidence="8" id="KW-0067">ATP-binding</keyword>
<dbReference type="SUPFAM" id="SSF55083">
    <property type="entry name" value="6-hydroxymethyl-7,8-dihydropterin pyrophosphokinase, HPPK"/>
    <property type="match status" value="1"/>
</dbReference>
<comment type="caution">
    <text evidence="14">The sequence shown here is derived from an EMBL/GenBank/DDBJ whole genome shotgun (WGS) entry which is preliminary data.</text>
</comment>
<name>A0A0D1M7R2_9SPHN</name>
<accession>A0A0D1M7R2</accession>
<evidence type="ECO:0000313" key="14">
    <source>
        <dbReference type="EMBL" id="KIU26777.1"/>
    </source>
</evidence>
<evidence type="ECO:0000259" key="13">
    <source>
        <dbReference type="PROSITE" id="PS00794"/>
    </source>
</evidence>
<reference evidence="14 15" key="1">
    <citation type="submission" date="2015-01" db="EMBL/GenBank/DDBJ databases">
        <title>Genome of Sphingomonas taxi strain 30a.</title>
        <authorList>
            <person name="Eevers N."/>
            <person name="Van Hamme J."/>
            <person name="Bottos E."/>
            <person name="Weyens N."/>
            <person name="Vangronsveld J."/>
        </authorList>
    </citation>
    <scope>NUCLEOTIDE SEQUENCE [LARGE SCALE GENOMIC DNA]</scope>
    <source>
        <strain evidence="14 15">30a</strain>
    </source>
</reference>
<gene>
    <name evidence="14" type="ORF">SR41_12870</name>
</gene>
<protein>
    <recommendedName>
        <fullName evidence="4">2-amino-4-hydroxy-6-hydroxymethyldihydropteridine pyrophosphokinase</fullName>
        <ecNumber evidence="3">2.7.6.3</ecNumber>
    </recommendedName>
    <alternativeName>
        <fullName evidence="11">6-hydroxymethyl-7,8-dihydropterin pyrophosphokinase</fullName>
    </alternativeName>
    <alternativeName>
        <fullName evidence="12">7,8-dihydro-6-hydroxymethylpterin-pyrophosphokinase</fullName>
    </alternativeName>
</protein>
<dbReference type="NCBIfam" id="TIGR01498">
    <property type="entry name" value="folK"/>
    <property type="match status" value="1"/>
</dbReference>
<dbReference type="CDD" id="cd00483">
    <property type="entry name" value="HPPK"/>
    <property type="match status" value="1"/>
</dbReference>
<dbReference type="PANTHER" id="PTHR43071:SF1">
    <property type="entry name" value="2-AMINO-4-HYDROXY-6-HYDROXYMETHYLDIHYDROPTERIDINE PYROPHOSPHOKINASE"/>
    <property type="match status" value="1"/>
</dbReference>
<keyword evidence="9" id="KW-0289">Folate biosynthesis</keyword>
<evidence type="ECO:0000256" key="5">
    <source>
        <dbReference type="ARBA" id="ARBA00022679"/>
    </source>
</evidence>
<evidence type="ECO:0000256" key="3">
    <source>
        <dbReference type="ARBA" id="ARBA00013253"/>
    </source>
</evidence>
<dbReference type="EMBL" id="JXTP01000061">
    <property type="protein sequence ID" value="KIU26777.1"/>
    <property type="molecule type" value="Genomic_DNA"/>
</dbReference>
<organism evidence="14 15">
    <name type="scientific">Sphingomonas melonis</name>
    <dbReference type="NCBI Taxonomy" id="152682"/>
    <lineage>
        <taxon>Bacteria</taxon>
        <taxon>Pseudomonadati</taxon>
        <taxon>Pseudomonadota</taxon>
        <taxon>Alphaproteobacteria</taxon>
        <taxon>Sphingomonadales</taxon>
        <taxon>Sphingomonadaceae</taxon>
        <taxon>Sphingomonas</taxon>
    </lineage>
</organism>
<evidence type="ECO:0000313" key="15">
    <source>
        <dbReference type="Proteomes" id="UP000033203"/>
    </source>
</evidence>
<dbReference type="PANTHER" id="PTHR43071">
    <property type="entry name" value="2-AMINO-4-HYDROXY-6-HYDROXYMETHYLDIHYDROPTERIDINE PYROPHOSPHOKINASE"/>
    <property type="match status" value="1"/>
</dbReference>
<comment type="pathway">
    <text evidence="1">Cofactor biosynthesis; tetrahydrofolate biosynthesis; 2-amino-4-hydroxy-6-hydroxymethyl-7,8-dihydropteridine diphosphate from 7,8-dihydroneopterin triphosphate: step 4/4.</text>
</comment>
<dbReference type="EC" id="2.7.6.3" evidence="3"/>
<evidence type="ECO:0000256" key="2">
    <source>
        <dbReference type="ARBA" id="ARBA00005810"/>
    </source>
</evidence>
<feature type="domain" description="7,8-dihydro-6-hydroxymethylpterin-pyrophosphokinase" evidence="13">
    <location>
        <begin position="88"/>
        <end position="99"/>
    </location>
</feature>
<dbReference type="InterPro" id="IPR000550">
    <property type="entry name" value="Hppk"/>
</dbReference>
<keyword evidence="6" id="KW-0547">Nucleotide-binding</keyword>
<dbReference type="Proteomes" id="UP000033203">
    <property type="component" value="Unassembled WGS sequence"/>
</dbReference>